<reference evidence="4 5" key="1">
    <citation type="journal article" date="2015" name="Genome Announc.">
        <title>Complete Genome Sequence of Sedimenticola thiotaurini Strain SIP-G1, a Polyphosphate- and Polyhydroxyalkanoate-Accumulating Sulfur-Oxidizing Gammaproteobacterium Isolated from Salt Marsh Sediments.</title>
        <authorList>
            <person name="Flood B.E."/>
            <person name="Jones D.S."/>
            <person name="Bailey J.V."/>
        </authorList>
    </citation>
    <scope>NUCLEOTIDE SEQUENCE [LARGE SCALE GENOMIC DNA]</scope>
    <source>
        <strain evidence="4 5">SIP-G1</strain>
    </source>
</reference>
<feature type="binding site" evidence="1">
    <location>
        <position position="63"/>
    </location>
    <ligand>
        <name>substrate</name>
    </ligand>
</feature>
<dbReference type="SUPFAM" id="SSF52540">
    <property type="entry name" value="P-loop containing nucleoside triphosphate hydrolases"/>
    <property type="match status" value="1"/>
</dbReference>
<feature type="binding site" evidence="2">
    <location>
        <begin position="16"/>
        <end position="24"/>
    </location>
    <ligand>
        <name>ATP</name>
        <dbReference type="ChEBI" id="CHEBI:30616"/>
    </ligand>
</feature>
<feature type="binding site" evidence="1">
    <location>
        <position position="52"/>
    </location>
    <ligand>
        <name>substrate</name>
    </ligand>
</feature>
<dbReference type="EMBL" id="CP011412">
    <property type="protein sequence ID" value="AKH19375.1"/>
    <property type="molecule type" value="Genomic_DNA"/>
</dbReference>
<dbReference type="Gene3D" id="3.40.50.300">
    <property type="entry name" value="P-loop containing nucleotide triphosphate hydrolases"/>
    <property type="match status" value="1"/>
</dbReference>
<dbReference type="OrthoDB" id="9776634at2"/>
<accession>A0A0F7JX56</accession>
<dbReference type="KEGG" id="seds:AAY24_02330"/>
<keyword evidence="4" id="KW-0418">Kinase</keyword>
<dbReference type="PIRSF" id="PIRSF000705">
    <property type="entry name" value="DNK"/>
    <property type="match status" value="1"/>
</dbReference>
<gene>
    <name evidence="4" type="ORF">AAY24_02330</name>
</gene>
<dbReference type="GO" id="GO:0005737">
    <property type="term" value="C:cytoplasm"/>
    <property type="evidence" value="ECO:0007669"/>
    <property type="project" value="TreeGrafter"/>
</dbReference>
<dbReference type="Pfam" id="PF01712">
    <property type="entry name" value="dNK"/>
    <property type="match status" value="1"/>
</dbReference>
<dbReference type="PATRIC" id="fig|1543721.4.peg.489"/>
<dbReference type="InterPro" id="IPR027417">
    <property type="entry name" value="P-loop_NTPase"/>
</dbReference>
<name>A0A0F7JX56_9GAMM</name>
<feature type="binding site" evidence="2">
    <location>
        <begin position="142"/>
        <end position="146"/>
    </location>
    <ligand>
        <name>ATP</name>
        <dbReference type="ChEBI" id="CHEBI:30616"/>
    </ligand>
</feature>
<feature type="binding site" evidence="1">
    <location>
        <position position="90"/>
    </location>
    <ligand>
        <name>substrate</name>
    </ligand>
</feature>
<sequence>MSEFDPTPPGYIVVEGPVGVGKTSLVKRLAQSFSAHSLLEEAEQNPFLERFYRDGRQAAFPTQLFFLFQRSRQLAELRQKDLFQRTLVADYMLEKDRLFAKINLDEHELDLYEQVYQRLSMEAPVPDLVVYLQAPVDVLLGRIQKRGRYQERTIEADYLQRLSSAYTDFFYHYEKSPLLIVNASEINPIDRESDYQLLLERICEVENGKHYFNPTPLLM</sequence>
<dbReference type="PANTHER" id="PTHR10513:SF46">
    <property type="entry name" value="DEOXYGUANOSINE KINASE"/>
    <property type="match status" value="1"/>
</dbReference>
<dbReference type="Proteomes" id="UP000034410">
    <property type="component" value="Chromosome"/>
</dbReference>
<evidence type="ECO:0000256" key="1">
    <source>
        <dbReference type="PIRSR" id="PIRSR000705-2"/>
    </source>
</evidence>
<feature type="binding site" evidence="1">
    <location>
        <position position="151"/>
    </location>
    <ligand>
        <name>substrate</name>
    </ligand>
</feature>
<feature type="binding site" evidence="1">
    <location>
        <position position="85"/>
    </location>
    <ligand>
        <name>substrate</name>
    </ligand>
</feature>
<feature type="domain" description="Deoxynucleoside kinase" evidence="3">
    <location>
        <begin position="12"/>
        <end position="202"/>
    </location>
</feature>
<dbReference type="RefSeq" id="WP_046858314.1">
    <property type="nucleotide sequence ID" value="NZ_CP011412.1"/>
</dbReference>
<evidence type="ECO:0000259" key="3">
    <source>
        <dbReference type="Pfam" id="PF01712"/>
    </source>
</evidence>
<evidence type="ECO:0000256" key="2">
    <source>
        <dbReference type="PIRSR" id="PIRSR000705-3"/>
    </source>
</evidence>
<evidence type="ECO:0000313" key="4">
    <source>
        <dbReference type="EMBL" id="AKH19375.1"/>
    </source>
</evidence>
<protein>
    <submittedName>
        <fullName evidence="4">Deoxyadenosine kinase</fullName>
    </submittedName>
</protein>
<evidence type="ECO:0000313" key="5">
    <source>
        <dbReference type="Proteomes" id="UP000034410"/>
    </source>
</evidence>
<dbReference type="InterPro" id="IPR050566">
    <property type="entry name" value="Deoxyribonucleoside_kinase"/>
</dbReference>
<feature type="binding site" evidence="1">
    <location>
        <position position="40"/>
    </location>
    <ligand>
        <name>substrate</name>
    </ligand>
</feature>
<dbReference type="PANTHER" id="PTHR10513">
    <property type="entry name" value="DEOXYNUCLEOSIDE KINASE"/>
    <property type="match status" value="1"/>
</dbReference>
<organism evidence="4 5">
    <name type="scientific">Sedimenticola thiotaurini</name>
    <dbReference type="NCBI Taxonomy" id="1543721"/>
    <lineage>
        <taxon>Bacteria</taxon>
        <taxon>Pseudomonadati</taxon>
        <taxon>Pseudomonadota</taxon>
        <taxon>Gammaproteobacteria</taxon>
        <taxon>Chromatiales</taxon>
        <taxon>Sedimenticolaceae</taxon>
        <taxon>Sedimenticola</taxon>
    </lineage>
</organism>
<dbReference type="CDD" id="cd01673">
    <property type="entry name" value="dNK"/>
    <property type="match status" value="1"/>
</dbReference>
<dbReference type="InterPro" id="IPR002624">
    <property type="entry name" value="DCK/DGK"/>
</dbReference>
<keyword evidence="2" id="KW-0067">ATP-binding</keyword>
<keyword evidence="5" id="KW-1185">Reference proteome</keyword>
<dbReference type="GO" id="GO:0005524">
    <property type="term" value="F:ATP binding"/>
    <property type="evidence" value="ECO:0007669"/>
    <property type="project" value="UniProtKB-KW"/>
</dbReference>
<keyword evidence="2" id="KW-0547">Nucleotide-binding</keyword>
<proteinExistence type="predicted"/>
<dbReference type="InterPro" id="IPR031314">
    <property type="entry name" value="DNK_dom"/>
</dbReference>
<keyword evidence="4" id="KW-0808">Transferase</keyword>
<dbReference type="AlphaFoldDB" id="A0A0F7JX56"/>
<dbReference type="GO" id="GO:0019136">
    <property type="term" value="F:deoxynucleoside kinase activity"/>
    <property type="evidence" value="ECO:0007669"/>
    <property type="project" value="InterPro"/>
</dbReference>